<evidence type="ECO:0000256" key="4">
    <source>
        <dbReference type="ARBA" id="ARBA00022723"/>
    </source>
</evidence>
<dbReference type="Pfam" id="PF00069">
    <property type="entry name" value="Pkinase"/>
    <property type="match status" value="1"/>
</dbReference>
<sequence>MKCSHETIFHIKLVAFTIFLCCGLYGNASCLPSYSERDQAPVSRISLSAEGLCSVTQLSSRLSEDGNPETHTSVPADEQVFQEYMNSGLDQSIEAAGGLKDGLYSGLTSDPLNICGVALLQGRRPTQEDRAFCLPHFRLPISETVNITVGLYAVFDGHGGQEASTFAAEVFSKHFADHFTQILDSIQMELKRRTGSTLHNGGSVSPGGSFQPRSSFEAGIILDYKERTGWSLSETPKESRSYEGIRSIETFGLGSYKEMSNRGFVPSIEEKSGDDKTEDEESFPEKKKVLEDGVIIRQILEEALSRSIRTIDALFSVEATQLGLLSGTTACIVIQVERDLLIANLGDSKAFNCEPAAGEITCEPKPRIKQRNKRRVSSRERKERLRARELTRDHSPDRDDERQRIEGAGGFITDDGGVFRVNGKLAVSRSIGDVHLKRYGVSAEPEFTGWLKIPDGQSFLAIASDGVFEKLSTKSVCEVLQAVSENEDVFAVLGLEDSRISAPIAMPPSEVSYSNEDQFRIRDGCSESVNDCICVPSEKVYFPNDIMESAREEEEHSEDRSIEDLPLGGPESLVQSMAQAVVETAVELGTMDNVAAIVLSLMPLPPLLPDPKPVFDETRDYSPSFIADQETDRKQSLDTTVESLPDDGSVVKTAPEADNVSTRGATSRPWSKVATGNKSSMMMMHSWEKSYCYELIETLPRHAIVPLTSIMEGGTLLKEDGLNDDYRATDVPYPGEGQVGAEGGLEVYREQLVCTPKHNRDEEAKLLCRRPESLSRFLALLESVPLDSQSSLSDTGSFRGPFDRPWFLPSSTRYHRYMLKKNFARGAFGEVWLAVRRTRSVPDGIDSNEFSNSSCSAEEKEQNNSFRHNQTTYVLKRILAERGNHVYLSGLREKYFGEIFLNATRDRARAAKYAASFSCAPSNPFSSSRFGVCPWRRLSTSKKFKRQNSEASNNENLKGACGTDFGPSISEGGVDNIVRYVESFEVVGPRELWLVFRNEGKSLSSLLYSSERAEVEPDLDGSDVYFTVVQPSPWWHWLKTSSAGRKEMRNLLRQLLLAVKACHSRNITHRDIKPENMIVSWKVSQSRESTRKPDHPAKLKMRLIDFGSALDPFTVKHMYGSSGPSRLEQTNEYAPPEALLGKHWLYFNWHRAQAYDMWSVGVVMLELVLGTPHVFQITSRTRALLDHRLQGWDQSAKETAYMLRAFLEMCILLPGLPLQHQEEQRLASWECTEQAFLEQMKQRDFLGIGMPDKWALRLVRSLLQWYPEDRISAEDALNHPYFHPRLQVD</sequence>
<dbReference type="InterPro" id="IPR000719">
    <property type="entry name" value="Prot_kinase_dom"/>
</dbReference>
<comment type="cofactor">
    <cofactor evidence="2">
        <name>Mg(2+)</name>
        <dbReference type="ChEBI" id="CHEBI:18420"/>
    </cofactor>
</comment>
<evidence type="ECO:0000313" key="14">
    <source>
        <dbReference type="Proteomes" id="UP001605036"/>
    </source>
</evidence>
<name>A0ABD1ZL10_9MARC</name>
<feature type="region of interest" description="Disordered" evidence="10">
    <location>
        <begin position="368"/>
        <end position="402"/>
    </location>
</feature>
<keyword evidence="4" id="KW-0479">Metal-binding</keyword>
<feature type="region of interest" description="Disordered" evidence="10">
    <location>
        <begin position="264"/>
        <end position="284"/>
    </location>
</feature>
<evidence type="ECO:0000313" key="13">
    <source>
        <dbReference type="EMBL" id="KAL2652139.1"/>
    </source>
</evidence>
<proteinExistence type="inferred from homology"/>
<feature type="compositionally biased region" description="Basic and acidic residues" evidence="10">
    <location>
        <begin position="377"/>
        <end position="402"/>
    </location>
</feature>
<dbReference type="InterPro" id="IPR001932">
    <property type="entry name" value="PPM-type_phosphatase-like_dom"/>
</dbReference>
<evidence type="ECO:0000259" key="12">
    <source>
        <dbReference type="PROSITE" id="PS51746"/>
    </source>
</evidence>
<dbReference type="InterPro" id="IPR011009">
    <property type="entry name" value="Kinase-like_dom_sf"/>
</dbReference>
<protein>
    <recommendedName>
        <fullName evidence="3">protein-serine/threonine phosphatase</fullName>
        <ecNumber evidence="3">3.1.3.16</ecNumber>
    </recommendedName>
</protein>
<evidence type="ECO:0000259" key="11">
    <source>
        <dbReference type="PROSITE" id="PS50011"/>
    </source>
</evidence>
<keyword evidence="14" id="KW-1185">Reference proteome</keyword>
<evidence type="ECO:0000256" key="8">
    <source>
        <dbReference type="ARBA" id="ARBA00023211"/>
    </source>
</evidence>
<dbReference type="SMART" id="SM00332">
    <property type="entry name" value="PP2Cc"/>
    <property type="match status" value="1"/>
</dbReference>
<dbReference type="SMART" id="SM00220">
    <property type="entry name" value="S_TKc"/>
    <property type="match status" value="1"/>
</dbReference>
<keyword evidence="6" id="KW-0460">Magnesium</keyword>
<dbReference type="InterPro" id="IPR015655">
    <property type="entry name" value="PP2C"/>
</dbReference>
<dbReference type="GO" id="GO:0046872">
    <property type="term" value="F:metal ion binding"/>
    <property type="evidence" value="ECO:0007669"/>
    <property type="project" value="UniProtKB-KW"/>
</dbReference>
<organism evidence="13 14">
    <name type="scientific">Riccia fluitans</name>
    <dbReference type="NCBI Taxonomy" id="41844"/>
    <lineage>
        <taxon>Eukaryota</taxon>
        <taxon>Viridiplantae</taxon>
        <taxon>Streptophyta</taxon>
        <taxon>Embryophyta</taxon>
        <taxon>Marchantiophyta</taxon>
        <taxon>Marchantiopsida</taxon>
        <taxon>Marchantiidae</taxon>
        <taxon>Marchantiales</taxon>
        <taxon>Ricciaceae</taxon>
        <taxon>Riccia</taxon>
    </lineage>
</organism>
<dbReference type="EC" id="3.1.3.16" evidence="3"/>
<dbReference type="InterPro" id="IPR000222">
    <property type="entry name" value="PP2C_BS"/>
</dbReference>
<evidence type="ECO:0000256" key="5">
    <source>
        <dbReference type="ARBA" id="ARBA00022801"/>
    </source>
</evidence>
<dbReference type="PANTHER" id="PTHR47992">
    <property type="entry name" value="PROTEIN PHOSPHATASE"/>
    <property type="match status" value="1"/>
</dbReference>
<keyword evidence="5 9" id="KW-0378">Hydrolase</keyword>
<dbReference type="GO" id="GO:0004722">
    <property type="term" value="F:protein serine/threonine phosphatase activity"/>
    <property type="evidence" value="ECO:0007669"/>
    <property type="project" value="UniProtKB-EC"/>
</dbReference>
<feature type="domain" description="PPM-type phosphatase" evidence="12">
    <location>
        <begin position="114"/>
        <end position="601"/>
    </location>
</feature>
<keyword evidence="7 9" id="KW-0904">Protein phosphatase</keyword>
<comment type="similarity">
    <text evidence="9">Belongs to the PP2C family.</text>
</comment>
<reference evidence="13 14" key="1">
    <citation type="submission" date="2024-09" db="EMBL/GenBank/DDBJ databases">
        <title>Chromosome-scale assembly of Riccia fluitans.</title>
        <authorList>
            <person name="Paukszto L."/>
            <person name="Sawicki J."/>
            <person name="Karawczyk K."/>
            <person name="Piernik-Szablinska J."/>
            <person name="Szczecinska M."/>
            <person name="Mazdziarz M."/>
        </authorList>
    </citation>
    <scope>NUCLEOTIDE SEQUENCE [LARGE SCALE GENOMIC DNA]</scope>
    <source>
        <strain evidence="13">Rf_01</strain>
        <tissue evidence="13">Aerial parts of the thallus</tissue>
    </source>
</reference>
<dbReference type="Gene3D" id="1.10.510.10">
    <property type="entry name" value="Transferase(Phosphotransferase) domain 1"/>
    <property type="match status" value="1"/>
</dbReference>
<comment type="caution">
    <text evidence="13">The sequence shown here is derived from an EMBL/GenBank/DDBJ whole genome shotgun (WGS) entry which is preliminary data.</text>
</comment>
<dbReference type="PROSITE" id="PS50011">
    <property type="entry name" value="PROTEIN_KINASE_DOM"/>
    <property type="match status" value="1"/>
</dbReference>
<evidence type="ECO:0000256" key="6">
    <source>
        <dbReference type="ARBA" id="ARBA00022842"/>
    </source>
</evidence>
<feature type="compositionally biased region" description="Polar residues" evidence="10">
    <location>
        <begin position="659"/>
        <end position="671"/>
    </location>
</feature>
<evidence type="ECO:0000256" key="2">
    <source>
        <dbReference type="ARBA" id="ARBA00001946"/>
    </source>
</evidence>
<comment type="cofactor">
    <cofactor evidence="1">
        <name>Mn(2+)</name>
        <dbReference type="ChEBI" id="CHEBI:29035"/>
    </cofactor>
</comment>
<gene>
    <name evidence="13" type="ORF">R1flu_020267</name>
</gene>
<accession>A0ABD1ZL10</accession>
<dbReference type="PROSITE" id="PS00108">
    <property type="entry name" value="PROTEIN_KINASE_ST"/>
    <property type="match status" value="1"/>
</dbReference>
<dbReference type="Gene3D" id="3.60.40.10">
    <property type="entry name" value="PPM-type phosphatase domain"/>
    <property type="match status" value="1"/>
</dbReference>
<feature type="domain" description="Protein kinase" evidence="11">
    <location>
        <begin position="817"/>
        <end position="1282"/>
    </location>
</feature>
<dbReference type="Proteomes" id="UP001605036">
    <property type="component" value="Unassembled WGS sequence"/>
</dbReference>
<evidence type="ECO:0000256" key="9">
    <source>
        <dbReference type="RuleBase" id="RU003465"/>
    </source>
</evidence>
<dbReference type="SUPFAM" id="SSF56112">
    <property type="entry name" value="Protein kinase-like (PK-like)"/>
    <property type="match status" value="1"/>
</dbReference>
<dbReference type="CDD" id="cd00143">
    <property type="entry name" value="PP2Cc"/>
    <property type="match status" value="1"/>
</dbReference>
<evidence type="ECO:0000256" key="3">
    <source>
        <dbReference type="ARBA" id="ARBA00013081"/>
    </source>
</evidence>
<dbReference type="EMBL" id="JBHFFA010000001">
    <property type="protein sequence ID" value="KAL2652139.1"/>
    <property type="molecule type" value="Genomic_DNA"/>
</dbReference>
<dbReference type="InterPro" id="IPR008271">
    <property type="entry name" value="Ser/Thr_kinase_AS"/>
</dbReference>
<evidence type="ECO:0000256" key="10">
    <source>
        <dbReference type="SAM" id="MobiDB-lite"/>
    </source>
</evidence>
<dbReference type="InterPro" id="IPR036457">
    <property type="entry name" value="PPM-type-like_dom_sf"/>
</dbReference>
<dbReference type="PROSITE" id="PS01032">
    <property type="entry name" value="PPM_1"/>
    <property type="match status" value="1"/>
</dbReference>
<dbReference type="PROSITE" id="PS51746">
    <property type="entry name" value="PPM_2"/>
    <property type="match status" value="1"/>
</dbReference>
<evidence type="ECO:0000256" key="1">
    <source>
        <dbReference type="ARBA" id="ARBA00001936"/>
    </source>
</evidence>
<dbReference type="SUPFAM" id="SSF81606">
    <property type="entry name" value="PP2C-like"/>
    <property type="match status" value="1"/>
</dbReference>
<feature type="region of interest" description="Disordered" evidence="10">
    <location>
        <begin position="627"/>
        <end position="671"/>
    </location>
</feature>
<dbReference type="Pfam" id="PF00481">
    <property type="entry name" value="PP2C"/>
    <property type="match status" value="1"/>
</dbReference>
<evidence type="ECO:0000256" key="7">
    <source>
        <dbReference type="ARBA" id="ARBA00022912"/>
    </source>
</evidence>
<keyword evidence="8" id="KW-0464">Manganese</keyword>